<evidence type="ECO:0000256" key="6">
    <source>
        <dbReference type="SAM" id="Phobius"/>
    </source>
</evidence>
<evidence type="ECO:0000256" key="1">
    <source>
        <dbReference type="ARBA" id="ARBA00004141"/>
    </source>
</evidence>
<reference evidence="7 8" key="1">
    <citation type="submission" date="2020-07" db="EMBL/GenBank/DDBJ databases">
        <title>The yeast mating-type switching endonuclease HO is a domesticated member of an unorthodox homing genetic element family.</title>
        <authorList>
            <person name="Coughlan A.Y."/>
            <person name="Lombardi L."/>
            <person name="Braun-Galleani S."/>
            <person name="Martos A.R."/>
            <person name="Galeote V."/>
            <person name="Bigey F."/>
            <person name="Dequin S."/>
            <person name="Byrne K.P."/>
            <person name="Wolfe K.H."/>
        </authorList>
    </citation>
    <scope>NUCLEOTIDE SEQUENCE [LARGE SCALE GENOMIC DNA]</scope>
    <source>
        <strain evidence="7 8">NRRL Y-6702</strain>
    </source>
</reference>
<evidence type="ECO:0000313" key="8">
    <source>
        <dbReference type="Proteomes" id="UP000509704"/>
    </source>
</evidence>
<feature type="transmembrane region" description="Helical" evidence="6">
    <location>
        <begin position="740"/>
        <end position="757"/>
    </location>
</feature>
<dbReference type="KEGG" id="zmk:HG535_0G01100"/>
<dbReference type="InterPro" id="IPR023244">
    <property type="entry name" value="Brefeldin_A-sensitivity_4"/>
</dbReference>
<name>A0A7H9B796_ZYGMR</name>
<protein>
    <submittedName>
        <fullName evidence="7">Uncharacterized protein</fullName>
    </submittedName>
</protein>
<keyword evidence="2 6" id="KW-0812">Transmembrane</keyword>
<keyword evidence="8" id="KW-1185">Reference proteome</keyword>
<evidence type="ECO:0000256" key="2">
    <source>
        <dbReference type="ARBA" id="ARBA00022692"/>
    </source>
</evidence>
<feature type="transmembrane region" description="Helical" evidence="6">
    <location>
        <begin position="145"/>
        <end position="162"/>
    </location>
</feature>
<feature type="transmembrane region" description="Helical" evidence="6">
    <location>
        <begin position="197"/>
        <end position="216"/>
    </location>
</feature>
<proteinExistence type="predicted"/>
<dbReference type="EMBL" id="CP058610">
    <property type="protein sequence ID" value="QLG74226.1"/>
    <property type="molecule type" value="Genomic_DNA"/>
</dbReference>
<feature type="transmembrane region" description="Helical" evidence="6">
    <location>
        <begin position="228"/>
        <end position="245"/>
    </location>
</feature>
<feature type="transmembrane region" description="Helical" evidence="6">
    <location>
        <begin position="283"/>
        <end position="305"/>
    </location>
</feature>
<organism evidence="7 8">
    <name type="scientific">Zygotorulaspora mrakii</name>
    <name type="common">Zygosaccharomyces mrakii</name>
    <dbReference type="NCBI Taxonomy" id="42260"/>
    <lineage>
        <taxon>Eukaryota</taxon>
        <taxon>Fungi</taxon>
        <taxon>Dikarya</taxon>
        <taxon>Ascomycota</taxon>
        <taxon>Saccharomycotina</taxon>
        <taxon>Saccharomycetes</taxon>
        <taxon>Saccharomycetales</taxon>
        <taxon>Saccharomycetaceae</taxon>
        <taxon>Zygotorulaspora</taxon>
    </lineage>
</organism>
<keyword evidence="4 6" id="KW-0472">Membrane</keyword>
<feature type="transmembrane region" description="Helical" evidence="6">
    <location>
        <begin position="792"/>
        <end position="809"/>
    </location>
</feature>
<accession>A0A7H9B796</accession>
<sequence length="1096" mass="125291">MSLESLSDSRPRNLDSGISKGSYSHASYASLRGMGPGNGIGNANLKGSTKGSQVFSSPVSRVSLSRLRLGNSAKEKKWEELEDFNIEELRDGFFDAVFTKAERLNSDKEEDEQLIGTKKSENTSGNFLSYAKNLQNDFFSNALPIFKYFIAYFIALVICVIHRSGNWVGHQYRYFLPIAVLIHHPVRTVGVQLEMTIASVLGASLGLGWSALAWYVSVATKVTASHQGGVLFGSLVIALLFSIWLKELYQRILYISLSFNVAIIFLHNVSLVSSRDELRWTTFWDFGISYLFGILLSLLICVLVSPRSGNTELIEHYSNAIANMRNFLAALVNKDEAFDEEKLHLLQKSMIKSLNVGLSEGYREFANQWTLSRYDKSKLKNFRNSLTTLMSPLRILPLSQRLLNRAELDRLYDLVEQKKFREASGDPESNFTTGDITPSNVSGASTPFTRNGISLPYGSSLNDEIYLSVLRSTFSAPIFGLMLEMVIMLENMSSTLSKYKTTKSGKIDLDALDNLLNRSKTRLKRKIYKLDVCYKNFTKSSFFGKDMLTNADFVDIFLFLRYLRNAAKHMIEASHCCYELGTELHWHIVPQHYPLSRASIRLPKQCALDEGAGNVLHYFETKRDVDDIFERSYNAYTSRHKYSRQASKNGQTSLRAIDHNDFNFHTTQNPWRYKLWKLSSALVGPEMKWTIKVLFVIIFLCLPGWLPQSYNWYDSYQCWWAPMMFYFLAHRKFSGKWAALARRFSFALIGIFWGWAANQARHFGSPYVICTFGGIILFIFAFNFLVYNNTKGSFIALICYTVIALEPYSKGEGSLNTAEIWKNTWVTGLSFIVAMLLSVPINWVVWSFKARSELRFSVSSLLAHISQSYQAVTDRYLYRDANDSPTELTLALSHIREVRLTQSMLAVRELLTRAKQEPVFISNFSPSKYEHLLDACEFLLEKVIEARVSGSFFEVWDQDLDNDTTRALLSLRRDSVSSVIFIFYILSNCFRSKNKIPIYLPNPVLSRKKLYDFLSEFEQRKAQLEISHRSGLNKKFDFEGASKDISMTRSGDIENYERVRWTEIHGVAFARAFTDITEAMHIVVTCAKQILGEEHF</sequence>
<dbReference type="GO" id="GO:0016020">
    <property type="term" value="C:membrane"/>
    <property type="evidence" value="ECO:0007669"/>
    <property type="project" value="UniProtKB-SubCell"/>
</dbReference>
<dbReference type="InterPro" id="IPR052430">
    <property type="entry name" value="IVT-Associated"/>
</dbReference>
<evidence type="ECO:0000313" key="7">
    <source>
        <dbReference type="EMBL" id="QLG74226.1"/>
    </source>
</evidence>
<feature type="transmembrane region" description="Helical" evidence="6">
    <location>
        <begin position="829"/>
        <end position="848"/>
    </location>
</feature>
<dbReference type="Proteomes" id="UP000509704">
    <property type="component" value="Chromosome 7"/>
</dbReference>
<feature type="region of interest" description="Disordered" evidence="5">
    <location>
        <begin position="1"/>
        <end position="21"/>
    </location>
</feature>
<dbReference type="PRINTS" id="PR02047">
    <property type="entry name" value="BREFELDNASP4"/>
</dbReference>
<dbReference type="PANTHER" id="PTHR47804">
    <property type="entry name" value="60S RIBOSOMAL PROTEIN L19"/>
    <property type="match status" value="1"/>
</dbReference>
<dbReference type="PANTHER" id="PTHR47804:SF3">
    <property type="entry name" value="PROTEIN BRE4"/>
    <property type="match status" value="1"/>
</dbReference>
<evidence type="ECO:0000256" key="4">
    <source>
        <dbReference type="ARBA" id="ARBA00023136"/>
    </source>
</evidence>
<evidence type="ECO:0000256" key="5">
    <source>
        <dbReference type="SAM" id="MobiDB-lite"/>
    </source>
</evidence>
<dbReference type="GeneID" id="59238009"/>
<comment type="subcellular location">
    <subcellularLocation>
        <location evidence="1">Membrane</location>
        <topology evidence="1">Multi-pass membrane protein</topology>
    </subcellularLocation>
</comment>
<gene>
    <name evidence="7" type="ORF">HG535_0G01100</name>
</gene>
<feature type="transmembrane region" description="Helical" evidence="6">
    <location>
        <begin position="251"/>
        <end position="271"/>
    </location>
</feature>
<dbReference type="RefSeq" id="XP_037145951.1">
    <property type="nucleotide sequence ID" value="XM_037290056.1"/>
</dbReference>
<evidence type="ECO:0000256" key="3">
    <source>
        <dbReference type="ARBA" id="ARBA00022989"/>
    </source>
</evidence>
<feature type="transmembrane region" description="Helical" evidence="6">
    <location>
        <begin position="763"/>
        <end position="785"/>
    </location>
</feature>
<dbReference type="OrthoDB" id="1924968at2759"/>
<keyword evidence="3 6" id="KW-1133">Transmembrane helix</keyword>
<dbReference type="AlphaFoldDB" id="A0A7H9B796"/>